<comment type="caution">
    <text evidence="1">The sequence shown here is derived from an EMBL/GenBank/DDBJ whole genome shotgun (WGS) entry which is preliminary data.</text>
</comment>
<accession>A0AA39QMQ2</accession>
<dbReference type="Proteomes" id="UP001175228">
    <property type="component" value="Unassembled WGS sequence"/>
</dbReference>
<gene>
    <name evidence="1" type="ORF">EDD18DRAFT_1060809</name>
</gene>
<proteinExistence type="predicted"/>
<protein>
    <submittedName>
        <fullName evidence="1">Uncharacterized protein</fullName>
    </submittedName>
</protein>
<sequence length="250" mass="28897">CCDMSNFRIYLLGQPACSWNKSATAILSRHLASELKYSEDNYEGRKVLANAIMTHICTLHRQYSQQNLTEAERESKRKQDAKESRKVTVSSSFVNDSIWFLLFLQLWESQRNLTFDIPELEEQRAALDSLGMDAMSSDEELQDLSTGQVIYQIKPPTWRSLLVTNWLRFFDKVYRYKWFSNAIGANRGNTPRVRVPGPGFSTSQAFPSRLPRNVYRPEWLDSQTPADISVNVQPLPKIPDFYKHDEAYVA</sequence>
<dbReference type="EMBL" id="JAUEPU010000002">
    <property type="protein sequence ID" value="KAK0505149.1"/>
    <property type="molecule type" value="Genomic_DNA"/>
</dbReference>
<evidence type="ECO:0000313" key="1">
    <source>
        <dbReference type="EMBL" id="KAK0505149.1"/>
    </source>
</evidence>
<dbReference type="AlphaFoldDB" id="A0AA39QMQ2"/>
<name>A0AA39QMQ2_9AGAR</name>
<organism evidence="1 2">
    <name type="scientific">Armillaria luteobubalina</name>
    <dbReference type="NCBI Taxonomy" id="153913"/>
    <lineage>
        <taxon>Eukaryota</taxon>
        <taxon>Fungi</taxon>
        <taxon>Dikarya</taxon>
        <taxon>Basidiomycota</taxon>
        <taxon>Agaricomycotina</taxon>
        <taxon>Agaricomycetes</taxon>
        <taxon>Agaricomycetidae</taxon>
        <taxon>Agaricales</taxon>
        <taxon>Marasmiineae</taxon>
        <taxon>Physalacriaceae</taxon>
        <taxon>Armillaria</taxon>
    </lineage>
</organism>
<evidence type="ECO:0000313" key="2">
    <source>
        <dbReference type="Proteomes" id="UP001175228"/>
    </source>
</evidence>
<reference evidence="1" key="1">
    <citation type="submission" date="2023-06" db="EMBL/GenBank/DDBJ databases">
        <authorList>
            <consortium name="Lawrence Berkeley National Laboratory"/>
            <person name="Ahrendt S."/>
            <person name="Sahu N."/>
            <person name="Indic B."/>
            <person name="Wong-Bajracharya J."/>
            <person name="Merenyi Z."/>
            <person name="Ke H.-M."/>
            <person name="Monk M."/>
            <person name="Kocsube S."/>
            <person name="Drula E."/>
            <person name="Lipzen A."/>
            <person name="Balint B."/>
            <person name="Henrissat B."/>
            <person name="Andreopoulos B."/>
            <person name="Martin F.M."/>
            <person name="Harder C.B."/>
            <person name="Rigling D."/>
            <person name="Ford K.L."/>
            <person name="Foster G.D."/>
            <person name="Pangilinan J."/>
            <person name="Papanicolaou A."/>
            <person name="Barry K."/>
            <person name="LaButti K."/>
            <person name="Viragh M."/>
            <person name="Koriabine M."/>
            <person name="Yan M."/>
            <person name="Riley R."/>
            <person name="Champramary S."/>
            <person name="Plett K.L."/>
            <person name="Tsai I.J."/>
            <person name="Slot J."/>
            <person name="Sipos G."/>
            <person name="Plett J."/>
            <person name="Nagy L.G."/>
            <person name="Grigoriev I.V."/>
        </authorList>
    </citation>
    <scope>NUCLEOTIDE SEQUENCE</scope>
    <source>
        <strain evidence="1">HWK02</strain>
    </source>
</reference>
<feature type="non-terminal residue" evidence="1">
    <location>
        <position position="1"/>
    </location>
</feature>
<keyword evidence="2" id="KW-1185">Reference proteome</keyword>